<keyword evidence="4" id="KW-1185">Reference proteome</keyword>
<organism evidence="3 4">
    <name type="scientific">Cercospora berteroae</name>
    <dbReference type="NCBI Taxonomy" id="357750"/>
    <lineage>
        <taxon>Eukaryota</taxon>
        <taxon>Fungi</taxon>
        <taxon>Dikarya</taxon>
        <taxon>Ascomycota</taxon>
        <taxon>Pezizomycotina</taxon>
        <taxon>Dothideomycetes</taxon>
        <taxon>Dothideomycetidae</taxon>
        <taxon>Mycosphaerellales</taxon>
        <taxon>Mycosphaerellaceae</taxon>
        <taxon>Cercospora</taxon>
    </lineage>
</organism>
<gene>
    <name evidence="3" type="ORF">CBER1_07882</name>
</gene>
<evidence type="ECO:0000256" key="2">
    <source>
        <dbReference type="ARBA" id="ARBA00019014"/>
    </source>
</evidence>
<dbReference type="Gene3D" id="3.20.20.380">
    <property type="entry name" value="Copper homeostasis (CutC) domain"/>
    <property type="match status" value="1"/>
</dbReference>
<name>A0A2S6BUZ9_9PEZI</name>
<dbReference type="AlphaFoldDB" id="A0A2S6BUZ9"/>
<dbReference type="SUPFAM" id="SSF110395">
    <property type="entry name" value="CutC-like"/>
    <property type="match status" value="1"/>
</dbReference>
<comment type="caution">
    <text evidence="3">The sequence shown here is derived from an EMBL/GenBank/DDBJ whole genome shotgun (WGS) entry which is preliminary data.</text>
</comment>
<dbReference type="OrthoDB" id="7392499at2759"/>
<dbReference type="InterPro" id="IPR036822">
    <property type="entry name" value="CutC-like_dom_sf"/>
</dbReference>
<sequence>MAFLEIACFNPESAVIAVAAGADRIELCTDQAAGGITPPSAWLSEVKAQVTAPVFAMIRPRPGNFRYSDAEFKEMRKRTAAFRSEADGFVFGILDGEDHVDMSRTAELVRLASPLPCTFHRAFDETGDLMQALEDVVATGCHAILSSGGASNAAAGADVLKQLVEKAAGRIVIIAGGGIRLSNVQRIRVTSGVSVCHSSALAANSVTPDDREIRQMKTILSQGGDER</sequence>
<dbReference type="STRING" id="357750.A0A2S6BUZ9"/>
<dbReference type="EMBL" id="PNEN01001759">
    <property type="protein sequence ID" value="PPJ51306.1"/>
    <property type="molecule type" value="Genomic_DNA"/>
</dbReference>
<accession>A0A2S6BUZ9</accession>
<dbReference type="HAMAP" id="MF_00795">
    <property type="entry name" value="CutC"/>
    <property type="match status" value="1"/>
</dbReference>
<evidence type="ECO:0000313" key="3">
    <source>
        <dbReference type="EMBL" id="PPJ51306.1"/>
    </source>
</evidence>
<evidence type="ECO:0000313" key="4">
    <source>
        <dbReference type="Proteomes" id="UP000237631"/>
    </source>
</evidence>
<dbReference type="Proteomes" id="UP000237631">
    <property type="component" value="Unassembled WGS sequence"/>
</dbReference>
<evidence type="ECO:0000256" key="1">
    <source>
        <dbReference type="ARBA" id="ARBA00007768"/>
    </source>
</evidence>
<dbReference type="InterPro" id="IPR005627">
    <property type="entry name" value="CutC-like"/>
</dbReference>
<dbReference type="PANTHER" id="PTHR12598:SF0">
    <property type="entry name" value="COPPER HOMEOSTASIS PROTEIN CUTC HOMOLOG"/>
    <property type="match status" value="1"/>
</dbReference>
<dbReference type="Pfam" id="PF03932">
    <property type="entry name" value="CutC"/>
    <property type="match status" value="1"/>
</dbReference>
<protein>
    <recommendedName>
        <fullName evidence="2">Copper homeostasis protein cutC homolog</fullName>
    </recommendedName>
</protein>
<reference evidence="4" key="1">
    <citation type="journal article" date="2017" name="bioRxiv">
        <title>Conservation of a gene cluster reveals novel cercosporin biosynthetic mechanisms and extends production to the genus Colletotrichum.</title>
        <authorList>
            <person name="de Jonge R."/>
            <person name="Ebert M.K."/>
            <person name="Huitt-Roehl C.R."/>
            <person name="Pal P."/>
            <person name="Suttle J.C."/>
            <person name="Spanner R.E."/>
            <person name="Neubauer J.D."/>
            <person name="Jurick W.M.II."/>
            <person name="Stott K.A."/>
            <person name="Secor G.A."/>
            <person name="Thomma B.P.H.J."/>
            <person name="Van de Peer Y."/>
            <person name="Townsend C.A."/>
            <person name="Bolton M.D."/>
        </authorList>
    </citation>
    <scope>NUCLEOTIDE SEQUENCE [LARGE SCALE GENOMIC DNA]</scope>
    <source>
        <strain evidence="4">CBS538.71</strain>
    </source>
</reference>
<dbReference type="PANTHER" id="PTHR12598">
    <property type="entry name" value="COPPER HOMEOSTASIS PROTEIN CUTC"/>
    <property type="match status" value="1"/>
</dbReference>
<comment type="similarity">
    <text evidence="1">Belongs to the CutC family.</text>
</comment>
<proteinExistence type="inferred from homology"/>
<dbReference type="GO" id="GO:0005507">
    <property type="term" value="F:copper ion binding"/>
    <property type="evidence" value="ECO:0007669"/>
    <property type="project" value="TreeGrafter"/>
</dbReference>